<feature type="region of interest" description="Disordered" evidence="1">
    <location>
        <begin position="10"/>
        <end position="267"/>
    </location>
</feature>
<protein>
    <recommendedName>
        <fullName evidence="4">EH domain-containing protein</fullName>
    </recommendedName>
</protein>
<sequence length="405" mass="42761">MTSIAARIAAFERGEPIIPPDSPPSQTNSPLPTVPVIPPTPRAGSPASVNSRASSSAPGIRAKAPPLPPRKPSLASLRSAASPDLTNAPPLPSRSVSDSLSVQHTYPPVKKGKHAHAASASSFQSVSLSSDGGDQDDRDHDSLDGSFESVPSSVPTSTSIPSSPASETLSLSSASKGPRLPPRPMPRASPSLSASSLPGSPSVSLPSSPPLSAQDRPVVSRRPAPPPPIKTPKFGESRPTSATAYPPMHSKNGGLSSVAAKRPTPVPPAARARYEALFDRNISAQRNAAKAQGLRPPRRADGWRGLSIDWTDDDSIKAEAAAEERLRGSVVKVIWSWSKLSREKLKQIWDEVNSDHHDGLTREQFARGTWRIDEELGKAAARKSARGTGSVRKAAPPLPMRKVTR</sequence>
<feature type="compositionally biased region" description="Low complexity" evidence="1">
    <location>
        <begin position="144"/>
        <end position="175"/>
    </location>
</feature>
<accession>A0A165DWR1</accession>
<gene>
    <name evidence="2" type="ORF">EXIGLDRAFT_726049</name>
</gene>
<feature type="compositionally biased region" description="Low complexity" evidence="1">
    <location>
        <begin position="45"/>
        <end position="64"/>
    </location>
</feature>
<name>A0A165DWR1_EXIGL</name>
<evidence type="ECO:0000313" key="3">
    <source>
        <dbReference type="Proteomes" id="UP000077266"/>
    </source>
</evidence>
<evidence type="ECO:0008006" key="4">
    <source>
        <dbReference type="Google" id="ProtNLM"/>
    </source>
</evidence>
<dbReference type="SUPFAM" id="SSF47473">
    <property type="entry name" value="EF-hand"/>
    <property type="match status" value="1"/>
</dbReference>
<dbReference type="Proteomes" id="UP000077266">
    <property type="component" value="Unassembled WGS sequence"/>
</dbReference>
<dbReference type="AlphaFoldDB" id="A0A165DWR1"/>
<dbReference type="OrthoDB" id="10045710at2759"/>
<dbReference type="InterPro" id="IPR011992">
    <property type="entry name" value="EF-hand-dom_pair"/>
</dbReference>
<evidence type="ECO:0000313" key="2">
    <source>
        <dbReference type="EMBL" id="KZV85540.1"/>
    </source>
</evidence>
<feature type="compositionally biased region" description="Low complexity" evidence="1">
    <location>
        <begin position="72"/>
        <end position="82"/>
    </location>
</feature>
<feature type="compositionally biased region" description="Low complexity" evidence="1">
    <location>
        <begin position="117"/>
        <end position="132"/>
    </location>
</feature>
<dbReference type="Gene3D" id="1.10.238.10">
    <property type="entry name" value="EF-hand"/>
    <property type="match status" value="1"/>
</dbReference>
<feature type="compositionally biased region" description="Pro residues" evidence="1">
    <location>
        <begin position="32"/>
        <end position="41"/>
    </location>
</feature>
<feature type="compositionally biased region" description="Low complexity" evidence="1">
    <location>
        <begin position="188"/>
        <end position="222"/>
    </location>
</feature>
<organism evidence="2 3">
    <name type="scientific">Exidia glandulosa HHB12029</name>
    <dbReference type="NCBI Taxonomy" id="1314781"/>
    <lineage>
        <taxon>Eukaryota</taxon>
        <taxon>Fungi</taxon>
        <taxon>Dikarya</taxon>
        <taxon>Basidiomycota</taxon>
        <taxon>Agaricomycotina</taxon>
        <taxon>Agaricomycetes</taxon>
        <taxon>Auriculariales</taxon>
        <taxon>Exidiaceae</taxon>
        <taxon>Exidia</taxon>
    </lineage>
</organism>
<dbReference type="STRING" id="1314781.A0A165DWR1"/>
<feature type="region of interest" description="Disordered" evidence="1">
    <location>
        <begin position="378"/>
        <end position="405"/>
    </location>
</feature>
<evidence type="ECO:0000256" key="1">
    <source>
        <dbReference type="SAM" id="MobiDB-lite"/>
    </source>
</evidence>
<feature type="compositionally biased region" description="Polar residues" evidence="1">
    <location>
        <begin position="94"/>
        <end position="104"/>
    </location>
</feature>
<dbReference type="InParanoid" id="A0A165DWR1"/>
<dbReference type="EMBL" id="KV426185">
    <property type="protein sequence ID" value="KZV85540.1"/>
    <property type="molecule type" value="Genomic_DNA"/>
</dbReference>
<keyword evidence="3" id="KW-1185">Reference proteome</keyword>
<reference evidence="2 3" key="1">
    <citation type="journal article" date="2016" name="Mol. Biol. Evol.">
        <title>Comparative Genomics of Early-Diverging Mushroom-Forming Fungi Provides Insights into the Origins of Lignocellulose Decay Capabilities.</title>
        <authorList>
            <person name="Nagy L.G."/>
            <person name="Riley R."/>
            <person name="Tritt A."/>
            <person name="Adam C."/>
            <person name="Daum C."/>
            <person name="Floudas D."/>
            <person name="Sun H."/>
            <person name="Yadav J.S."/>
            <person name="Pangilinan J."/>
            <person name="Larsson K.H."/>
            <person name="Matsuura K."/>
            <person name="Barry K."/>
            <person name="Labutti K."/>
            <person name="Kuo R."/>
            <person name="Ohm R.A."/>
            <person name="Bhattacharya S.S."/>
            <person name="Shirouzu T."/>
            <person name="Yoshinaga Y."/>
            <person name="Martin F.M."/>
            <person name="Grigoriev I.V."/>
            <person name="Hibbett D.S."/>
        </authorList>
    </citation>
    <scope>NUCLEOTIDE SEQUENCE [LARGE SCALE GENOMIC DNA]</scope>
    <source>
        <strain evidence="2 3">HHB12029</strain>
    </source>
</reference>
<feature type="region of interest" description="Disordered" evidence="1">
    <location>
        <begin position="286"/>
        <end position="307"/>
    </location>
</feature>
<proteinExistence type="predicted"/>